<reference evidence="5 6" key="1">
    <citation type="submission" date="2019-06" db="EMBL/GenBank/DDBJ databases">
        <title>Whole genome shotgun sequence of Glutamicibacter nicotianae NBRC 14234.</title>
        <authorList>
            <person name="Hosoyama A."/>
            <person name="Uohara A."/>
            <person name="Ohji S."/>
            <person name="Ichikawa N."/>
        </authorList>
    </citation>
    <scope>NUCLEOTIDE SEQUENCE [LARGE SCALE GENOMIC DNA]</scope>
    <source>
        <strain evidence="5 6">NBRC 14234</strain>
    </source>
</reference>
<dbReference type="InterPro" id="IPR002509">
    <property type="entry name" value="NODB_dom"/>
</dbReference>
<comment type="caution">
    <text evidence="5">The sequence shown here is derived from an EMBL/GenBank/DDBJ whole genome shotgun (WGS) entry which is preliminary data.</text>
</comment>
<dbReference type="InterPro" id="IPR050248">
    <property type="entry name" value="Polysacc_deacetylase_ArnD"/>
</dbReference>
<feature type="signal peptide" evidence="3">
    <location>
        <begin position="1"/>
        <end position="30"/>
    </location>
</feature>
<evidence type="ECO:0000313" key="6">
    <source>
        <dbReference type="Proteomes" id="UP000316242"/>
    </source>
</evidence>
<feature type="domain" description="NodB homology" evidence="4">
    <location>
        <begin position="52"/>
        <end position="225"/>
    </location>
</feature>
<organism evidence="5 6">
    <name type="scientific">Glutamicibacter nicotianae</name>
    <name type="common">Arthrobacter nicotianae</name>
    <dbReference type="NCBI Taxonomy" id="37929"/>
    <lineage>
        <taxon>Bacteria</taxon>
        <taxon>Bacillati</taxon>
        <taxon>Actinomycetota</taxon>
        <taxon>Actinomycetes</taxon>
        <taxon>Micrococcales</taxon>
        <taxon>Micrococcaceae</taxon>
        <taxon>Glutamicibacter</taxon>
    </lineage>
</organism>
<name>A0ABQ0RK92_GLUNI</name>
<dbReference type="Pfam" id="PF01522">
    <property type="entry name" value="Polysacc_deac_1"/>
    <property type="match status" value="1"/>
</dbReference>
<dbReference type="PROSITE" id="PS51677">
    <property type="entry name" value="NODB"/>
    <property type="match status" value="1"/>
</dbReference>
<proteinExistence type="predicted"/>
<evidence type="ECO:0000256" key="3">
    <source>
        <dbReference type="SAM" id="SignalP"/>
    </source>
</evidence>
<protein>
    <recommendedName>
        <fullName evidence="4">NodB homology domain-containing protein</fullName>
    </recommendedName>
</protein>
<keyword evidence="1" id="KW-0479">Metal-binding</keyword>
<dbReference type="SUPFAM" id="SSF88713">
    <property type="entry name" value="Glycoside hydrolase/deacetylase"/>
    <property type="match status" value="1"/>
</dbReference>
<gene>
    <name evidence="5" type="ORF">ANI01nite_14260</name>
</gene>
<sequence>MISRLPGVARRSLLLPLSLACLVSCSPVSAPAPDAQPTASATSEQVDCTVARCVALTFDDGPGQYTGRLLDELEAADAPATFFLVGKNIAKYPETVKRMAAEGHQLGSHTWDHADLTSLTREQIEHELGWTSDAVEKAAGKKPTVFRPPYGSHGAVYDRLVPYPLVLWDVDTLDWKHHDPKKTVRIAMDEAQPGSIILMHDIHESSVKAVPDLAKKLKAAGYTPVTVDQLFNGQLENSKAYASAPAPGSAK</sequence>
<dbReference type="Gene3D" id="3.20.20.370">
    <property type="entry name" value="Glycoside hydrolase/deacetylase"/>
    <property type="match status" value="1"/>
</dbReference>
<keyword evidence="6" id="KW-1185">Reference proteome</keyword>
<keyword evidence="2" id="KW-0378">Hydrolase</keyword>
<evidence type="ECO:0000259" key="4">
    <source>
        <dbReference type="PROSITE" id="PS51677"/>
    </source>
</evidence>
<feature type="chain" id="PRO_5045278153" description="NodB homology domain-containing protein" evidence="3">
    <location>
        <begin position="31"/>
        <end position="251"/>
    </location>
</feature>
<evidence type="ECO:0000256" key="1">
    <source>
        <dbReference type="ARBA" id="ARBA00022723"/>
    </source>
</evidence>
<keyword evidence="3" id="KW-0732">Signal</keyword>
<dbReference type="Proteomes" id="UP000316242">
    <property type="component" value="Unassembled WGS sequence"/>
</dbReference>
<evidence type="ECO:0000256" key="2">
    <source>
        <dbReference type="ARBA" id="ARBA00022801"/>
    </source>
</evidence>
<dbReference type="PANTHER" id="PTHR10587">
    <property type="entry name" value="GLYCOSYL TRANSFERASE-RELATED"/>
    <property type="match status" value="1"/>
</dbReference>
<evidence type="ECO:0000313" key="5">
    <source>
        <dbReference type="EMBL" id="GEC12223.1"/>
    </source>
</evidence>
<dbReference type="InterPro" id="IPR011330">
    <property type="entry name" value="Glyco_hydro/deAcase_b/a-brl"/>
</dbReference>
<dbReference type="EMBL" id="BJNE01000004">
    <property type="protein sequence ID" value="GEC12223.1"/>
    <property type="molecule type" value="Genomic_DNA"/>
</dbReference>
<dbReference type="CDD" id="cd10954">
    <property type="entry name" value="CE4_CtAXE_like"/>
    <property type="match status" value="1"/>
</dbReference>
<dbReference type="PANTHER" id="PTHR10587:SF133">
    <property type="entry name" value="CHITIN DEACETYLASE 1-RELATED"/>
    <property type="match status" value="1"/>
</dbReference>
<accession>A0ABQ0RK92</accession>
<dbReference type="RefSeq" id="WP_141357015.1">
    <property type="nucleotide sequence ID" value="NZ_BAAAWM010000001.1"/>
</dbReference>